<evidence type="ECO:0000256" key="10">
    <source>
        <dbReference type="ARBA" id="ARBA00022846"/>
    </source>
</evidence>
<dbReference type="Pfam" id="PF17857">
    <property type="entry name" value="AAA_lid_1"/>
    <property type="match status" value="1"/>
</dbReference>
<dbReference type="InterPro" id="IPR024317">
    <property type="entry name" value="Dynein_heavy_chain_D4_dom"/>
</dbReference>
<dbReference type="InterPro" id="IPR035699">
    <property type="entry name" value="AAA_6"/>
</dbReference>
<feature type="region of interest" description="Disordered" evidence="26">
    <location>
        <begin position="1"/>
        <end position="21"/>
    </location>
</feature>
<feature type="domain" description="AAA+ ATPase" evidence="27">
    <location>
        <begin position="2148"/>
        <end position="2304"/>
    </location>
</feature>
<evidence type="ECO:0000256" key="14">
    <source>
        <dbReference type="ARBA" id="ARBA00023175"/>
    </source>
</evidence>
<feature type="domain" description="AAA+ ATPase" evidence="27">
    <location>
        <begin position="2484"/>
        <end position="2651"/>
    </location>
</feature>
<comment type="subunit">
    <text evidence="20">Part of the axonemal inner dynein arm complex that consists of at least two heavy chains and a number of intermediate and light chains. Interacts with DNAI4.</text>
</comment>
<dbReference type="Pfam" id="PF18199">
    <property type="entry name" value="Dynein_C"/>
    <property type="match status" value="1"/>
</dbReference>
<dbReference type="InterPro" id="IPR041658">
    <property type="entry name" value="AAA_lid_11"/>
</dbReference>
<dbReference type="Pfam" id="PF18198">
    <property type="entry name" value="AAA_lid_11"/>
    <property type="match status" value="1"/>
</dbReference>
<keyword evidence="11" id="KW-0243">Dynein</keyword>
<evidence type="ECO:0000256" key="5">
    <source>
        <dbReference type="ARBA" id="ARBA00022737"/>
    </source>
</evidence>
<dbReference type="InterPro" id="IPR004273">
    <property type="entry name" value="Dynein_heavy_D6_P-loop"/>
</dbReference>
<dbReference type="InterPro" id="IPR042222">
    <property type="entry name" value="Dynein_2_N"/>
</dbReference>
<evidence type="ECO:0000256" key="16">
    <source>
        <dbReference type="ARBA" id="ARBA00023273"/>
    </source>
</evidence>
<keyword evidence="15" id="KW-0206">Cytoskeleton</keyword>
<dbReference type="Pfam" id="PF03028">
    <property type="entry name" value="Dynein_heavy"/>
    <property type="match status" value="1"/>
</dbReference>
<dbReference type="FunFam" id="1.20.58.1120:FF:000001">
    <property type="entry name" value="dynein heavy chain 2, axonemal"/>
    <property type="match status" value="1"/>
</dbReference>
<dbReference type="SUPFAM" id="SSF52540">
    <property type="entry name" value="P-loop containing nucleoside triphosphate hydrolases"/>
    <property type="match status" value="4"/>
</dbReference>
<keyword evidence="3" id="KW-0963">Cytoplasm</keyword>
<dbReference type="FunFam" id="1.20.920.30:FF:000009">
    <property type="entry name" value="Dynein heavy chain 9"/>
    <property type="match status" value="1"/>
</dbReference>
<dbReference type="InterPro" id="IPR027417">
    <property type="entry name" value="P-loop_NTPase"/>
</dbReference>
<keyword evidence="5" id="KW-0677">Repeat</keyword>
<dbReference type="FunFam" id="3.40.50.300:FF:000049">
    <property type="entry name" value="Dynein, axonemal, heavy chain 5"/>
    <property type="match status" value="1"/>
</dbReference>
<dbReference type="InterPro" id="IPR043157">
    <property type="entry name" value="Dynein_AAA1S"/>
</dbReference>
<dbReference type="Gene3D" id="1.10.8.1220">
    <property type="match status" value="1"/>
</dbReference>
<dbReference type="EMBL" id="HBIP01024050">
    <property type="protein sequence ID" value="CAE0499332.1"/>
    <property type="molecule type" value="Transcribed_RNA"/>
</dbReference>
<dbReference type="GO" id="GO:0008569">
    <property type="term" value="F:minus-end-directed microtubule motor activity"/>
    <property type="evidence" value="ECO:0007669"/>
    <property type="project" value="InterPro"/>
</dbReference>
<dbReference type="Pfam" id="PF12774">
    <property type="entry name" value="AAA_6"/>
    <property type="match status" value="1"/>
</dbReference>
<dbReference type="Gene3D" id="3.10.490.20">
    <property type="match status" value="1"/>
</dbReference>
<dbReference type="GO" id="GO:0005524">
    <property type="term" value="F:ATP binding"/>
    <property type="evidence" value="ECO:0007669"/>
    <property type="project" value="UniProtKB-KW"/>
</dbReference>
<dbReference type="Gene3D" id="1.20.1270.280">
    <property type="match status" value="1"/>
</dbReference>
<comment type="subunit">
    <text evidence="19">The I1 inner arm complex (also known as the f dynein complex) is a two-headed isoform composed of two heavy chains (1-alpha and 1-beta), three intermediate chains and three light chains. I1 occupies a specific position proximal to the first radial spoke and repeats every 96 nm along the length of the axoneme.</text>
</comment>
<dbReference type="Pfam" id="PF08393">
    <property type="entry name" value="DHC_N2"/>
    <property type="match status" value="1"/>
</dbReference>
<sequence length="4505" mass="511556">MPSGEEKGDGPVLQLGRPKQQEEQNVISADASCLAWIQSKLELLFPAEGSELRKDIDDPSQWLQSLWEPDVHTNVASRFLMDVKSTRMFAMLETKPQLRLVLTVDVPKSFEQLVYFVRDPAKFVTKENIGEVVFLGLLRGGDALHSLLRQMHGLYVPAVINNTSWPEAVKADFTAQLHKFMANLTETVFEVKGKTILYIPAEHITDAKEASKQKDLVQRLESTIIHWTRQIKEVVNRQDSQDVGGEASGPLDEIEFWRGRSIDLSGIRTQLDDPAVAAIVSVLEFASSSYLAPFLDLRNLIHREAVAAEDNLKFLLCLEEPCQGLVAAHPQEIPALLPPILNCIRMVWNISRFYNTPERVTVLLRKLSNAIIVRCTAVISLEDVFSGEVDDVMETLRQSIQAIESWKQLYEVTKKAICARSPRPWDFSVSPIFAHIDAFLQRCNDLLEVCEAQLQFAPRTPLPAFGGTKGPEVRKSILDIHATFKKLVSSLRVLNYNVLDVKATQWHDDFNSFKAGVKDLEVMMTNVIQIAVEAQSCLPSHMELLEAFQLIAKRDFIKRFVEKKTSEFYAAFNAEINVVKKLFDAVRRVPPKSPILPKYAGTARHAMYLLHRLSATYNKAAQVRYMLPQVPEADEVFAAYQLAEASIQQFMHNTHSEWFTLTNEQSLQRELNANLLTVDKSAGGLLSMNFHKDLLAMGQEVHYWERLRMPIPYIAMEINAQRDKYRVLRDNILMVVRDYNKILTTLDREERMLFNDRIRHLDRRIMPGVSKLDWVADKHALEFYYKEARRYCRDADVYVTDFKAANQRIDAICKSISEMVLLSVEKKAIYQHSQFQELQKDHHEHAREKLVAAAEEVTEIMANIYKIFEADSEEVQREWVRYTRKVDKKLEDAVRHMVKRSLQDLSRLLNGDKKTEVQPLFHATIVLEGKREKEADIKLKVEMQPSIQVLLNTVLFVSRNIITVSQAVPRVALQYTEKQRKDMEDAGVALPKPLPSIHDVIHHEEDTVLKNFVQITSGIQDIIGKVEMFLLYWERKYQEPLWKVDKEGFIRRYEKASYALTRFDADILKYLQLQEEVQGEDSITNMHFLRIDCAPLKQTLLGHCEQWVGKFTGLLNSLAATELNAIHEHFTSSAQQLAAHPTTMDQLANLVNLHARLLDERKKMEARFEPLREKYKVLARHEVPVPEEQLERLDALNPAWTQYLEMLEEAQGKLERHKDNFREKVKSLLDTFLKDVGYAAEEFSNTAPYSHENTSTLKAFATIEESKNTVKDFKRRANELKSGMEIFSIPQPAYKELANMEKEIDMLDRVWGLIREWQTLYATWKDGAFVDIEVEQMEEAAGRIGKAISKLGREIKTWPALAWIKETVDAFKKTMPLITDLRNPAMRQRHWEDLMDHVHSRFDPHSASFTLETLVDLRLDQHIDFIADLSINATKELSIENNIKAIAASWKSLPLDMVEYKSTCKLRSTEDIFAVLEENSVMLSTMKASKFFVVFESEITYWEKTLSHISETIEIILQVQRNWMYLENIFVGSEDIRKQLPQESIMFENVHNTFSRLMKQLASIQNCLKACTTQGLLETFQDMDTKLEKIQKSLENYLESKRQQFPRFYFLSSSDLLEILGQARDPLNVQPHLKKCFEGIKKLEMVLPGDNERKQYLSMGINAQDGEQLPFLNPVVTEGRPEEWLNRIEDAMFATTKKHLYKVLEECKVTKKEKWVKDSQGQMIITAGQIIWTHECEKALADADSARRAVKALKKKWISYLNKLTIITRSKLNKIERGKVVALITIEVHARDVIDKLSKANCTSANDFEWVSQLRFYWDKDLNDCVVKQVLSVFVYGYEYQGNNGRLVITPLTDRCYMTLGAAMFTRRGGNPLGPAGTGKTETVKDFGKALARYVIVFNCSDGVDYKMTGKMFSGLAQTGAWTCLDEFNRIEVEVLSVVATQIATVMHAIKEGRKRFIFLGQDIRLIPTCGIFVTMNPGYAGRSELPDNLKAILRPVSMMVPDFTLIAEIMMFSEGFSSAKILAKKMIAIMELSQQQLSKQDHYDYGLRSFVIPIARAAGFLKRVDPDALEEVILYRTMLDLIKPKLVYLDLPLFMALLSDLFPGVELPPGQDSILIRAVETELKEHNLQVVPEFVTKIIQIFDCKVARHGNMIVGRTGSGKSTAWKTLTRAMARLKKDDVQDERFQKVHVHTVNPLALSNDELYGAFEESTHEWQDGVLARIMRTVCKDESPDQKWILFDGPVDTLWIESMNTTLDDNKLLTLLSGERIAMPPQVSLLFEVEDLSQASPATVSRAGMIYLNVEDLGWRPYITSWLNQKTVPGMADMLVKLIDKYMESCLEYKRLNCRELVPTDRLSCVRSFTRLFDSLATPEHGVAPEDGQEAFTTLLEMWFLFCLIWGIGGTLDEDGRKKFDTFMREKDARYPSADTVFEYFVEPKQRQWMTWESKLSSTYRPPPETPFFKILVPTIDTVRNSFVASSLVRNFNHTMVVGNVGVGKTMIIQSMLDSLPSDRASMIINFSAQTTSNSLQDTIEGRLEKRTKGVFAPAGGKKLVAFIDDLNMPQKSKFGFIPPLELLKLWVDNGFWYDRQRCEVKHVKDMQLLAGMAPPGGGRNQFSARIMACFSTINVTAPNNAQLKRIFGTILNAKLADFDDEVKPLGDPITTATINIYRAVSRELLPTPSKSHYLFNTRDLAKIIQGMMQATRTFCNSRDEVLQLWCHETCRVIADRMWDKQDKDWLEKQLDDQLQSLFSTSLATLFEAFGGSIPPFVNFMRGDVDVPPYEPVRDMGALKDLVGERLEEYGQEPGHSAMDLVLFRDALLHICRVHRILQQPRGNALLVGVGGSGRKSLSRLATFVAELKCFTIEITRNYRQVEFREDLKGLYKQAGCANKPTVFLFDETQIVHESFLEDVNNILSSGEVPNLFPKDELGGVLDEVRAAAKSAGAGETGEQLYSFFLERVRTNLHVILCLSPVGETFRERCRMFPGLVNCTTIDWFTEWPADALFEVASKQLEGEDLGSDEIKSNVCKVFVTAHQSVEVTSKKMLAELKRHNYVTATNYLETVRGYRRLLREKRLELGDKANKLKGGLHKLDETSVQVASMKGVAEEKKVVVAQAKTDCEELLVEIVQDKRVAGEQEKSVNAEAVKIGKEAEEANAIASQVQSELDKALPALQAAEDALNVLTKKDMSELKAYAKPPALVELTLNAVMTVFRRPATWEESKKQLGDPSFMNRMMEFDKDKLDDALLKKIGKFTTNPNFTADSVGKVSVAARGLCLWVHAMDTYGHVAKDVAPKRAKLKAAQDNLAKKQAALAAAQEALASVLAKVQSLKDRYDESTGRKRALEEELSDLEGKLERAEKLVTGLAGERIRWEASISEYEASLDCLPGDVVVASSFMSYAGPFPSEYRDDLVRSTWLPQVKALNIPASENFDFSMFLADPKAVRDWNIQGLPSDSFSTENGVMVTRGTRWPLMIDPQGQANKWVKNMEGKNGLKVLNLQMSDMVRQMEMALASGAPVLLQDVEEEMDPILEPVLSKSFVKRGNSAVIKLGDKEVDYSLSFRLYITTKIANPHYTPEVSTKVMVTNFAVKEQGLEAQLLATVVKHERLDLDKQKNDLVVKVAAGKHTQADLEDTILALLSSATGSLLDNITLINTLDASKTTWEEVNQSLKVAEETARKIEAASQAYRPCSVRAAVLYFVLNDLGSVDPMYQFSLDAYNEVFAASLKLSPKAETLPERIKALNDYHTYAVYKYTARGLFERHKLLLSLQMCMRILQSANQINLEEWQFFLKGGTVLDRSQQPNNPSPLWITEEAWDNITELENLVNFKGIISSMESSNGEWERWYRQEEPETAELPSEWESKCNELQRLLLVRCLRPDRVIFCATSYVANSLGRKFVEPPVLDLGETYQDSTPTSPLIFVLSPGVDPTDNLRKLAQERGMVNNFFSVALGQGQAQLATRLIEDGMREGNWVFLANCHLMTSWLPTLDKIIEGFEGRSPHENFRLWLSSNPSPSFPIAILQRGLKMTTEPPKGLRANLLRLYNTLTEEGYAQCKAAAKYQKLVFALSYFHSVLLERRKFRTLGLNIPYDFNDTDFSVSDDLLKTYLDSYERTPWDALKYLIAEANYGGRVTDELDRRVLNSYLNKFYCEEALATPNYPLSPLPTYFIPDNTTLQSFKDYISTLPATDRPEAFGQHPNAEISYLIEDSKVLLDTLLGLQPRVGGSSGAGASREDLVMSIATDLLEQVPQPFNLEEVMHAKADDPSALHVVLFQEVERNNALLSLVRRNCAELQRGIKGLVVMSADLDEVFDALYDAKVPAAWLKTYPSLKPLGPWARDLLTRIEQLAKWIQDTYPRVYWLPGFTYPTGFLTAVLQTKARKSQVPIDTLSFEFTIINLDEAEITAPPREGVYVKGLFLEGGGWDFEAGCLTEPEPMELIVPMPIILFKPVENKKRSQKGFYSCPLYMYPVRTGTRERPSFQINVDLRTGSADADHWIMRGTALLLSLAS</sequence>
<dbReference type="GO" id="GO:0005874">
    <property type="term" value="C:microtubule"/>
    <property type="evidence" value="ECO:0007669"/>
    <property type="project" value="UniProtKB-KW"/>
</dbReference>
<evidence type="ECO:0000256" key="6">
    <source>
        <dbReference type="ARBA" id="ARBA00022741"/>
    </source>
</evidence>
<dbReference type="FunFam" id="3.40.50.300:FF:002141">
    <property type="entry name" value="Dynein heavy chain"/>
    <property type="match status" value="1"/>
</dbReference>
<dbReference type="FunFam" id="1.10.472.130:FF:000003">
    <property type="entry name" value="Dynein, axonemal, heavy chain 2"/>
    <property type="match status" value="1"/>
</dbReference>
<evidence type="ECO:0000256" key="2">
    <source>
        <dbReference type="ARBA" id="ARBA00008887"/>
    </source>
</evidence>
<dbReference type="InterPro" id="IPR026983">
    <property type="entry name" value="DHC"/>
</dbReference>
<evidence type="ECO:0000313" key="28">
    <source>
        <dbReference type="EMBL" id="CAE0499332.1"/>
    </source>
</evidence>
<evidence type="ECO:0000256" key="13">
    <source>
        <dbReference type="ARBA" id="ARBA00023069"/>
    </source>
</evidence>
<gene>
    <name evidence="28" type="ORF">DTER00134_LOCUS14405</name>
</gene>
<dbReference type="Pfam" id="PF12777">
    <property type="entry name" value="MT"/>
    <property type="match status" value="1"/>
</dbReference>
<evidence type="ECO:0000256" key="9">
    <source>
        <dbReference type="ARBA" id="ARBA00022840"/>
    </source>
</evidence>
<evidence type="ECO:0000256" key="17">
    <source>
        <dbReference type="ARBA" id="ARBA00053635"/>
    </source>
</evidence>
<dbReference type="Gene3D" id="3.40.50.300">
    <property type="entry name" value="P-loop containing nucleotide triphosphate hydrolases"/>
    <property type="match status" value="5"/>
</dbReference>
<dbReference type="FunFam" id="1.10.8.720:FF:000008">
    <property type="entry name" value="Dynein axonemal heavy chain 2"/>
    <property type="match status" value="1"/>
</dbReference>
<evidence type="ECO:0000259" key="27">
    <source>
        <dbReference type="SMART" id="SM00382"/>
    </source>
</evidence>
<evidence type="ECO:0000256" key="20">
    <source>
        <dbReference type="ARBA" id="ARBA00064223"/>
    </source>
</evidence>
<dbReference type="FunFam" id="3.40.50.300:FF:000153">
    <property type="entry name" value="Dynein axonemal heavy chain 1"/>
    <property type="match status" value="1"/>
</dbReference>
<keyword evidence="4" id="KW-0493">Microtubule</keyword>
<keyword evidence="12 25" id="KW-0175">Coiled coil</keyword>
<dbReference type="Pfam" id="PF17852">
    <property type="entry name" value="Dynein_AAA_lid"/>
    <property type="match status" value="1"/>
</dbReference>
<dbReference type="InterPro" id="IPR042228">
    <property type="entry name" value="Dynein_linker_3"/>
</dbReference>
<evidence type="ECO:0000256" key="7">
    <source>
        <dbReference type="ARBA" id="ARBA00022794"/>
    </source>
</evidence>
<keyword evidence="8" id="KW-0802">TPR repeat</keyword>
<dbReference type="Gene3D" id="1.20.58.1120">
    <property type="match status" value="1"/>
</dbReference>
<dbReference type="SMART" id="SM00382">
    <property type="entry name" value="AAA"/>
    <property type="match status" value="3"/>
</dbReference>
<name>A0A7S3VPX4_DUNTE</name>
<comment type="function">
    <text evidence="18">Force generating protein of eukaryotic cilia and flagella. Produces force towards the minus ends of microtubules. Dynein has ATPase activity; the force-producing power stroke is thought to occur on release of ADP. Required for assembly of the I1 inner arm complex and its targeting to the appropriate axoneme location. Also required for phototaxis.</text>
</comment>
<dbReference type="FunFam" id="1.20.920.20:FF:000001">
    <property type="entry name" value="dynein heavy chain 2, axonemal"/>
    <property type="match status" value="1"/>
</dbReference>
<keyword evidence="13" id="KW-0969">Cilium</keyword>
<dbReference type="PANTHER" id="PTHR45703">
    <property type="entry name" value="DYNEIN HEAVY CHAIN"/>
    <property type="match status" value="1"/>
</dbReference>
<keyword evidence="7" id="KW-0970">Cilium biogenesis/degradation</keyword>
<evidence type="ECO:0000256" key="22">
    <source>
        <dbReference type="ARBA" id="ARBA00077719"/>
    </source>
</evidence>
<keyword evidence="10" id="KW-0282">Flagellum</keyword>
<keyword evidence="6" id="KW-0547">Nucleotide-binding</keyword>
<dbReference type="FunFam" id="1.20.140.100:FF:000006">
    <property type="entry name" value="dynein heavy chain 2, axonemal"/>
    <property type="match status" value="1"/>
</dbReference>
<dbReference type="GO" id="GO:0060294">
    <property type="term" value="P:cilium movement involved in cell motility"/>
    <property type="evidence" value="ECO:0007669"/>
    <property type="project" value="UniProtKB-ARBA"/>
</dbReference>
<dbReference type="InterPro" id="IPR042219">
    <property type="entry name" value="AAA_lid_11_sf"/>
</dbReference>
<reference evidence="28" key="1">
    <citation type="submission" date="2021-01" db="EMBL/GenBank/DDBJ databases">
        <authorList>
            <person name="Corre E."/>
            <person name="Pelletier E."/>
            <person name="Niang G."/>
            <person name="Scheremetjew M."/>
            <person name="Finn R."/>
            <person name="Kale V."/>
            <person name="Holt S."/>
            <person name="Cochrane G."/>
            <person name="Meng A."/>
            <person name="Brown T."/>
            <person name="Cohen L."/>
        </authorList>
    </citation>
    <scope>NUCLEOTIDE SEQUENCE</scope>
    <source>
        <strain evidence="28">CCMP1320</strain>
    </source>
</reference>
<dbReference type="Gene3D" id="1.20.140.100">
    <property type="entry name" value="Dynein heavy chain, N-terminal domain 2"/>
    <property type="match status" value="1"/>
</dbReference>
<dbReference type="Gene3D" id="1.20.920.30">
    <property type="match status" value="1"/>
</dbReference>
<keyword evidence="14" id="KW-0505">Motor protein</keyword>
<dbReference type="Pfam" id="PF08385">
    <property type="entry name" value="DHC_N1"/>
    <property type="match status" value="1"/>
</dbReference>
<evidence type="ECO:0000256" key="12">
    <source>
        <dbReference type="ARBA" id="ARBA00023054"/>
    </source>
</evidence>
<dbReference type="Gene3D" id="1.20.920.20">
    <property type="match status" value="1"/>
</dbReference>
<evidence type="ECO:0000256" key="24">
    <source>
        <dbReference type="ARBA" id="ARBA00082099"/>
    </source>
</evidence>
<dbReference type="FunFam" id="1.10.287.2620:FF:000002">
    <property type="entry name" value="Dynein heavy chain 2, axonemal"/>
    <property type="match status" value="1"/>
</dbReference>
<dbReference type="PANTHER" id="PTHR45703:SF32">
    <property type="entry name" value="DYNEINS HEAVY CHAIN"/>
    <property type="match status" value="1"/>
</dbReference>
<dbReference type="FunFam" id="1.10.8.710:FF:000001">
    <property type="entry name" value="Dynein axonemal heavy chain 2"/>
    <property type="match status" value="1"/>
</dbReference>
<evidence type="ECO:0000256" key="18">
    <source>
        <dbReference type="ARBA" id="ARBA00054075"/>
    </source>
</evidence>
<evidence type="ECO:0000256" key="4">
    <source>
        <dbReference type="ARBA" id="ARBA00022701"/>
    </source>
</evidence>
<evidence type="ECO:0000256" key="1">
    <source>
        <dbReference type="ARBA" id="ARBA00004611"/>
    </source>
</evidence>
<dbReference type="GO" id="GO:0008017">
    <property type="term" value="F:microtubule binding"/>
    <property type="evidence" value="ECO:0007669"/>
    <property type="project" value="UniProtKB-ARBA"/>
</dbReference>
<comment type="similarity">
    <text evidence="2">Belongs to the dynein heavy chain family.</text>
</comment>
<dbReference type="Gene3D" id="1.10.8.710">
    <property type="match status" value="1"/>
</dbReference>
<dbReference type="InterPro" id="IPR041466">
    <property type="entry name" value="Dynein_AAA5_ext"/>
</dbReference>
<evidence type="ECO:0000256" key="15">
    <source>
        <dbReference type="ARBA" id="ARBA00023212"/>
    </source>
</evidence>
<dbReference type="Pfam" id="PF12780">
    <property type="entry name" value="AAA_8"/>
    <property type="match status" value="1"/>
</dbReference>
<dbReference type="GO" id="GO:0045505">
    <property type="term" value="F:dynein intermediate chain binding"/>
    <property type="evidence" value="ECO:0007669"/>
    <property type="project" value="InterPro"/>
</dbReference>
<dbReference type="InterPro" id="IPR043160">
    <property type="entry name" value="Dynein_C_barrel"/>
</dbReference>
<dbReference type="Pfam" id="PF12781">
    <property type="entry name" value="AAA_9"/>
    <property type="match status" value="1"/>
</dbReference>
<dbReference type="FunFam" id="3.20.180.20:FF:000001">
    <property type="entry name" value="Dynein axonemal heavy chain 5"/>
    <property type="match status" value="1"/>
</dbReference>
<dbReference type="InterPro" id="IPR041228">
    <property type="entry name" value="Dynein_C"/>
</dbReference>
<dbReference type="GO" id="GO:0036156">
    <property type="term" value="C:inner dynein arm"/>
    <property type="evidence" value="ECO:0007669"/>
    <property type="project" value="UniProtKB-ARBA"/>
</dbReference>
<evidence type="ECO:0000256" key="26">
    <source>
        <dbReference type="SAM" id="MobiDB-lite"/>
    </source>
</evidence>
<dbReference type="InterPro" id="IPR056759">
    <property type="entry name" value="DYH2-5-8_CC"/>
</dbReference>
<dbReference type="Gene3D" id="6.10.140.1060">
    <property type="match status" value="1"/>
</dbReference>
<accession>A0A7S3VPX4</accession>
<dbReference type="Gene3D" id="1.10.472.130">
    <property type="match status" value="1"/>
</dbReference>
<dbReference type="InterPro" id="IPR013594">
    <property type="entry name" value="Dynein_heavy_tail"/>
</dbReference>
<dbReference type="InterPro" id="IPR041589">
    <property type="entry name" value="DNAH3_AAA_lid_1"/>
</dbReference>
<dbReference type="Gene3D" id="1.10.287.2620">
    <property type="match status" value="1"/>
</dbReference>
<dbReference type="FunFam" id="1.10.8.1220:FF:000001">
    <property type="entry name" value="Dynein axonemal heavy chain 5"/>
    <property type="match status" value="1"/>
</dbReference>
<dbReference type="FunFam" id="3.10.490.20:FF:000008">
    <property type="entry name" value="dynein heavy chain 2, axonemal"/>
    <property type="match status" value="1"/>
</dbReference>
<dbReference type="GO" id="GO:0036159">
    <property type="term" value="P:inner dynein arm assembly"/>
    <property type="evidence" value="ECO:0007669"/>
    <property type="project" value="UniProtKB-ARBA"/>
</dbReference>
<dbReference type="InterPro" id="IPR003593">
    <property type="entry name" value="AAA+_ATPase"/>
</dbReference>
<dbReference type="InterPro" id="IPR024743">
    <property type="entry name" value="Dynein_HC_stalk"/>
</dbReference>
<dbReference type="Gene3D" id="3.20.180.20">
    <property type="entry name" value="Dynein heavy chain, N-terminal domain 2"/>
    <property type="match status" value="1"/>
</dbReference>
<evidence type="ECO:0000256" key="25">
    <source>
        <dbReference type="SAM" id="Coils"/>
    </source>
</evidence>
<evidence type="ECO:0000256" key="8">
    <source>
        <dbReference type="ARBA" id="ARBA00022803"/>
    </source>
</evidence>
<comment type="subcellular location">
    <subcellularLocation>
        <location evidence="1">Cytoplasm</location>
        <location evidence="1">Cytoskeleton</location>
        <location evidence="1">Flagellum axoneme</location>
    </subcellularLocation>
</comment>
<dbReference type="InterPro" id="IPR013602">
    <property type="entry name" value="Dynein_heavy_linker"/>
</dbReference>
<dbReference type="GO" id="GO:0051959">
    <property type="term" value="F:dynein light intermediate chain binding"/>
    <property type="evidence" value="ECO:0007669"/>
    <property type="project" value="InterPro"/>
</dbReference>
<dbReference type="SUPFAM" id="SSF90257">
    <property type="entry name" value="Myosin rod fragments"/>
    <property type="match status" value="1"/>
</dbReference>
<keyword evidence="9" id="KW-0067">ATP-binding</keyword>
<proteinExistence type="inferred from homology"/>
<evidence type="ECO:0000256" key="19">
    <source>
        <dbReference type="ARBA" id="ARBA00063032"/>
    </source>
</evidence>
<dbReference type="InterPro" id="IPR035706">
    <property type="entry name" value="AAA_9"/>
</dbReference>
<feature type="coiled-coil region" evidence="25">
    <location>
        <begin position="3299"/>
        <end position="3368"/>
    </location>
</feature>
<evidence type="ECO:0000256" key="23">
    <source>
        <dbReference type="ARBA" id="ARBA00078558"/>
    </source>
</evidence>
<evidence type="ECO:0000256" key="11">
    <source>
        <dbReference type="ARBA" id="ARBA00023017"/>
    </source>
</evidence>
<keyword evidence="16" id="KW-0966">Cell projection</keyword>
<organism evidence="28">
    <name type="scientific">Dunaliella tertiolecta</name>
    <name type="common">Green alga</name>
    <dbReference type="NCBI Taxonomy" id="3047"/>
    <lineage>
        <taxon>Eukaryota</taxon>
        <taxon>Viridiplantae</taxon>
        <taxon>Chlorophyta</taxon>
        <taxon>core chlorophytes</taxon>
        <taxon>Chlorophyceae</taxon>
        <taxon>CS clade</taxon>
        <taxon>Chlamydomonadales</taxon>
        <taxon>Dunaliellaceae</taxon>
        <taxon>Dunaliella</taxon>
    </lineage>
</organism>
<evidence type="ECO:0000256" key="21">
    <source>
        <dbReference type="ARBA" id="ARBA00071813"/>
    </source>
</evidence>
<comment type="function">
    <text evidence="17">As part of the axonemal inner dynein arm complex plays a central role in ciliary beat. Expressed in sperm flagellum, it is required for sperm motility. Dyneins are microtubule-based molecular motors possessing ATPase activities that can convert the chemical energy of ATP into relative sliding between adjacent microtubule doublets to generate ciliary bending.</text>
</comment>
<dbReference type="FunFam" id="3.40.50.300:FF:000044">
    <property type="entry name" value="Dynein heavy chain 5, axonemal"/>
    <property type="match status" value="1"/>
</dbReference>
<dbReference type="Pfam" id="PF25007">
    <property type="entry name" value="DYH2-5-8_CC"/>
    <property type="match status" value="1"/>
</dbReference>
<feature type="domain" description="AAA+ ATPase" evidence="27">
    <location>
        <begin position="1868"/>
        <end position="2004"/>
    </location>
</feature>
<protein>
    <recommendedName>
        <fullName evidence="21">Dynein axonemal heavy chain 2</fullName>
    </recommendedName>
    <alternativeName>
        <fullName evidence="24">Axonemal beta dynein heavy chain 2</fullName>
    </alternativeName>
    <alternativeName>
        <fullName evidence="23">Ciliary dynein heavy chain 2</fullName>
    </alternativeName>
    <alternativeName>
        <fullName evidence="22">Dynein-1, subspecies f</fullName>
    </alternativeName>
</protein>
<evidence type="ECO:0000256" key="3">
    <source>
        <dbReference type="ARBA" id="ARBA00022490"/>
    </source>
</evidence>
<dbReference type="Gene3D" id="1.10.8.720">
    <property type="entry name" value="Region D6 of dynein motor"/>
    <property type="match status" value="1"/>
</dbReference>
<dbReference type="Pfam" id="PF12775">
    <property type="entry name" value="AAA_7"/>
    <property type="match status" value="1"/>
</dbReference>